<feature type="transmembrane region" description="Helical" evidence="1">
    <location>
        <begin position="36"/>
        <end position="57"/>
    </location>
</feature>
<reference evidence="3" key="1">
    <citation type="submission" date="2017-02" db="UniProtKB">
        <authorList>
            <consortium name="WormBaseParasite"/>
        </authorList>
    </citation>
    <scope>IDENTIFICATION</scope>
</reference>
<keyword evidence="1" id="KW-0472">Membrane</keyword>
<proteinExistence type="predicted"/>
<dbReference type="WBParaSite" id="PTRK_0001500900.1">
    <property type="protein sequence ID" value="PTRK_0001500900.1"/>
    <property type="gene ID" value="PTRK_0001500900"/>
</dbReference>
<dbReference type="AlphaFoldDB" id="A0A0N5A0Q2"/>
<keyword evidence="1" id="KW-1133">Transmembrane helix</keyword>
<keyword evidence="2" id="KW-1185">Reference proteome</keyword>
<evidence type="ECO:0000313" key="2">
    <source>
        <dbReference type="Proteomes" id="UP000038045"/>
    </source>
</evidence>
<sequence>MFALSFYLAHIYLTHKLKKGTPNISEKYQIQENLKVFKWFFPLVATFTIINIFYNIFQHLGGFYIFFKDDIINFQNTLLFISYIVFGIQFYIFRERKKKQAVQICKGNVCVRIPKKNTDETVTNRLNNINTGAAVDVKMITKENKTIPLNYDQQSYFNFFKQSWS</sequence>
<keyword evidence="1" id="KW-0812">Transmembrane</keyword>
<feature type="transmembrane region" description="Helical" evidence="1">
    <location>
        <begin position="77"/>
        <end position="93"/>
    </location>
</feature>
<name>A0A0N5A0Q2_PARTI</name>
<evidence type="ECO:0000256" key="1">
    <source>
        <dbReference type="SAM" id="Phobius"/>
    </source>
</evidence>
<dbReference type="Proteomes" id="UP000038045">
    <property type="component" value="Unplaced"/>
</dbReference>
<evidence type="ECO:0000313" key="3">
    <source>
        <dbReference type="WBParaSite" id="PTRK_0001500900.1"/>
    </source>
</evidence>
<organism evidence="2 3">
    <name type="scientific">Parastrongyloides trichosuri</name>
    <name type="common">Possum-specific nematode worm</name>
    <dbReference type="NCBI Taxonomy" id="131310"/>
    <lineage>
        <taxon>Eukaryota</taxon>
        <taxon>Metazoa</taxon>
        <taxon>Ecdysozoa</taxon>
        <taxon>Nematoda</taxon>
        <taxon>Chromadorea</taxon>
        <taxon>Rhabditida</taxon>
        <taxon>Tylenchina</taxon>
        <taxon>Panagrolaimomorpha</taxon>
        <taxon>Strongyloidoidea</taxon>
        <taxon>Strongyloididae</taxon>
        <taxon>Parastrongyloides</taxon>
    </lineage>
</organism>
<protein>
    <submittedName>
        <fullName evidence="3">7TM_GPCR_Srx domain-containing protein</fullName>
    </submittedName>
</protein>
<accession>A0A0N5A0Q2</accession>